<accession>A0A8D8ALN7</accession>
<reference evidence="2" key="1">
    <citation type="submission" date="2021-05" db="EMBL/GenBank/DDBJ databases">
        <authorList>
            <person name="Alioto T."/>
            <person name="Alioto T."/>
            <person name="Gomez Garrido J."/>
        </authorList>
    </citation>
    <scope>NUCLEOTIDE SEQUENCE</scope>
</reference>
<protein>
    <submittedName>
        <fullName evidence="2">(northern house mosquito) hypothetical protein</fullName>
    </submittedName>
</protein>
<feature type="region of interest" description="Disordered" evidence="1">
    <location>
        <begin position="33"/>
        <end position="83"/>
    </location>
</feature>
<evidence type="ECO:0000313" key="2">
    <source>
        <dbReference type="EMBL" id="CAG6458119.1"/>
    </source>
</evidence>
<dbReference type="EMBL" id="HBUE01034065">
    <property type="protein sequence ID" value="CAG6458119.1"/>
    <property type="molecule type" value="Transcribed_RNA"/>
</dbReference>
<dbReference type="EMBL" id="HBUE01034063">
    <property type="protein sequence ID" value="CAG6458116.1"/>
    <property type="molecule type" value="Transcribed_RNA"/>
</dbReference>
<dbReference type="EMBL" id="HBUE01034055">
    <property type="protein sequence ID" value="CAG6458102.1"/>
    <property type="molecule type" value="Transcribed_RNA"/>
</dbReference>
<dbReference type="EMBL" id="HBUE01034053">
    <property type="protein sequence ID" value="CAG6458099.1"/>
    <property type="molecule type" value="Transcribed_RNA"/>
</dbReference>
<sequence length="102" mass="11497">MFEQGAQHRPAQRGRAGGAWCPVRQQWLVQEGRRRFRSGPQDQRVARERPQVHGRNVGRARAQLRGGEPARRSEESVPGLFEHYTAPRGGAKLVGFSQVENV</sequence>
<name>A0A8D8ALN7_CULPI</name>
<dbReference type="AlphaFoldDB" id="A0A8D8ALN7"/>
<dbReference type="EMBL" id="HBUE01034066">
    <property type="protein sequence ID" value="CAG6458122.1"/>
    <property type="molecule type" value="Transcribed_RNA"/>
</dbReference>
<dbReference type="EMBL" id="HBUE01034060">
    <property type="protein sequence ID" value="CAG6458111.1"/>
    <property type="molecule type" value="Transcribed_RNA"/>
</dbReference>
<evidence type="ECO:0000256" key="1">
    <source>
        <dbReference type="SAM" id="MobiDB-lite"/>
    </source>
</evidence>
<organism evidence="2">
    <name type="scientific">Culex pipiens</name>
    <name type="common">House mosquito</name>
    <dbReference type="NCBI Taxonomy" id="7175"/>
    <lineage>
        <taxon>Eukaryota</taxon>
        <taxon>Metazoa</taxon>
        <taxon>Ecdysozoa</taxon>
        <taxon>Arthropoda</taxon>
        <taxon>Hexapoda</taxon>
        <taxon>Insecta</taxon>
        <taxon>Pterygota</taxon>
        <taxon>Neoptera</taxon>
        <taxon>Endopterygota</taxon>
        <taxon>Diptera</taxon>
        <taxon>Nematocera</taxon>
        <taxon>Culicoidea</taxon>
        <taxon>Culicidae</taxon>
        <taxon>Culicinae</taxon>
        <taxon>Culicini</taxon>
        <taxon>Culex</taxon>
        <taxon>Culex</taxon>
    </lineage>
</organism>
<dbReference type="EMBL" id="HBUE01034056">
    <property type="protein sequence ID" value="CAG6458105.1"/>
    <property type="molecule type" value="Transcribed_RNA"/>
</dbReference>
<dbReference type="EMBL" id="HBUE01034061">
    <property type="protein sequence ID" value="CAG6458114.1"/>
    <property type="molecule type" value="Transcribed_RNA"/>
</dbReference>
<proteinExistence type="predicted"/>
<dbReference type="EMBL" id="HBUE01034059">
    <property type="protein sequence ID" value="CAG6458109.1"/>
    <property type="molecule type" value="Transcribed_RNA"/>
</dbReference>